<dbReference type="InterPro" id="IPR057453">
    <property type="entry name" value="BSD2_CRD"/>
</dbReference>
<sequence>MITRKNNATFNFMAAEKNQSTKPTNIVCADCKGNGAKQCSQCKGTGVNSVDHFNGQFKAGGLCWLCSCRNWHILGSKKSTEVIQGYRKW</sequence>
<feature type="domain" description="BSD2 cysteine rich" evidence="1">
    <location>
        <begin position="25"/>
        <end position="86"/>
    </location>
</feature>
<dbReference type="Proteomes" id="UP000323597">
    <property type="component" value="Chromosome A10"/>
</dbReference>
<reference evidence="2 3" key="1">
    <citation type="submission" date="2019-07" db="EMBL/GenBank/DDBJ databases">
        <title>WGS assembly of Gossypium mustelinum.</title>
        <authorList>
            <person name="Chen Z.J."/>
            <person name="Sreedasyam A."/>
            <person name="Ando A."/>
            <person name="Song Q."/>
            <person name="De L."/>
            <person name="Hulse-Kemp A."/>
            <person name="Ding M."/>
            <person name="Ye W."/>
            <person name="Kirkbride R."/>
            <person name="Jenkins J."/>
            <person name="Plott C."/>
            <person name="Lovell J."/>
            <person name="Lin Y.-M."/>
            <person name="Vaughn R."/>
            <person name="Liu B."/>
            <person name="Li W."/>
            <person name="Simpson S."/>
            <person name="Scheffler B."/>
            <person name="Saski C."/>
            <person name="Grover C."/>
            <person name="Hu G."/>
            <person name="Conover J."/>
            <person name="Carlson J."/>
            <person name="Shu S."/>
            <person name="Boston L."/>
            <person name="Williams M."/>
            <person name="Peterson D."/>
            <person name="Mcgee K."/>
            <person name="Jones D."/>
            <person name="Wendel J."/>
            <person name="Stelly D."/>
            <person name="Grimwood J."/>
            <person name="Schmutz J."/>
        </authorList>
    </citation>
    <scope>NUCLEOTIDE SEQUENCE [LARGE SCALE GENOMIC DNA]</scope>
    <source>
        <strain evidence="2">1408120.09</strain>
    </source>
</reference>
<gene>
    <name evidence="2" type="ORF">E1A91_A10G066600v1</name>
</gene>
<dbReference type="InterPro" id="IPR036410">
    <property type="entry name" value="HSP_DnaJ_Cys-rich_dom_sf"/>
</dbReference>
<dbReference type="Pfam" id="PF25436">
    <property type="entry name" value="BSD2_CRD"/>
    <property type="match status" value="1"/>
</dbReference>
<dbReference type="SUPFAM" id="SSF57938">
    <property type="entry name" value="DnaJ/Hsp40 cysteine-rich domain"/>
    <property type="match status" value="1"/>
</dbReference>
<dbReference type="AlphaFoldDB" id="A0A5D2XL67"/>
<proteinExistence type="predicted"/>
<dbReference type="EMBL" id="CM017645">
    <property type="protein sequence ID" value="TYJ13681.1"/>
    <property type="molecule type" value="Genomic_DNA"/>
</dbReference>
<protein>
    <recommendedName>
        <fullName evidence="1">BSD2 cysteine rich domain-containing protein</fullName>
    </recommendedName>
</protein>
<name>A0A5D2XL67_GOSMU</name>
<evidence type="ECO:0000313" key="3">
    <source>
        <dbReference type="Proteomes" id="UP000323597"/>
    </source>
</evidence>
<accession>A0A5D2XL67</accession>
<evidence type="ECO:0000259" key="1">
    <source>
        <dbReference type="Pfam" id="PF25436"/>
    </source>
</evidence>
<evidence type="ECO:0000313" key="2">
    <source>
        <dbReference type="EMBL" id="TYJ13681.1"/>
    </source>
</evidence>
<keyword evidence="3" id="KW-1185">Reference proteome</keyword>
<organism evidence="2 3">
    <name type="scientific">Gossypium mustelinum</name>
    <name type="common">Cotton</name>
    <name type="synonym">Gossypium caicoense</name>
    <dbReference type="NCBI Taxonomy" id="34275"/>
    <lineage>
        <taxon>Eukaryota</taxon>
        <taxon>Viridiplantae</taxon>
        <taxon>Streptophyta</taxon>
        <taxon>Embryophyta</taxon>
        <taxon>Tracheophyta</taxon>
        <taxon>Spermatophyta</taxon>
        <taxon>Magnoliopsida</taxon>
        <taxon>eudicotyledons</taxon>
        <taxon>Gunneridae</taxon>
        <taxon>Pentapetalae</taxon>
        <taxon>rosids</taxon>
        <taxon>malvids</taxon>
        <taxon>Malvales</taxon>
        <taxon>Malvaceae</taxon>
        <taxon>Malvoideae</taxon>
        <taxon>Gossypium</taxon>
    </lineage>
</organism>